<dbReference type="Proteomes" id="UP000245119">
    <property type="component" value="Linkage Group LG2"/>
</dbReference>
<evidence type="ECO:0000313" key="2">
    <source>
        <dbReference type="Proteomes" id="UP000245119"/>
    </source>
</evidence>
<comment type="caution">
    <text evidence="1">The sequence shown here is derived from an EMBL/GenBank/DDBJ whole genome shotgun (WGS) entry which is preliminary data.</text>
</comment>
<reference evidence="1 2" key="1">
    <citation type="submission" date="2018-04" db="EMBL/GenBank/DDBJ databases">
        <title>The genome of golden apple snail Pomacea canaliculata provides insight into stress tolerance and invasive adaptation.</title>
        <authorList>
            <person name="Liu C."/>
            <person name="Liu B."/>
            <person name="Ren Y."/>
            <person name="Zhang Y."/>
            <person name="Wang H."/>
            <person name="Li S."/>
            <person name="Jiang F."/>
            <person name="Yin L."/>
            <person name="Zhang G."/>
            <person name="Qian W."/>
            <person name="Fan W."/>
        </authorList>
    </citation>
    <scope>NUCLEOTIDE SEQUENCE [LARGE SCALE GENOMIC DNA]</scope>
    <source>
        <strain evidence="1">SZHN2017</strain>
        <tissue evidence="1">Muscle</tissue>
    </source>
</reference>
<protein>
    <submittedName>
        <fullName evidence="1">Uncharacterized protein</fullName>
    </submittedName>
</protein>
<name>A0A2T7PUT5_POMCA</name>
<gene>
    <name evidence="1" type="ORF">C0Q70_04173</name>
</gene>
<evidence type="ECO:0000313" key="1">
    <source>
        <dbReference type="EMBL" id="PVD37178.1"/>
    </source>
</evidence>
<proteinExistence type="predicted"/>
<dbReference type="EMBL" id="PZQS01000002">
    <property type="protein sequence ID" value="PVD37178.1"/>
    <property type="molecule type" value="Genomic_DNA"/>
</dbReference>
<organism evidence="1 2">
    <name type="scientific">Pomacea canaliculata</name>
    <name type="common">Golden apple snail</name>
    <dbReference type="NCBI Taxonomy" id="400727"/>
    <lineage>
        <taxon>Eukaryota</taxon>
        <taxon>Metazoa</taxon>
        <taxon>Spiralia</taxon>
        <taxon>Lophotrochozoa</taxon>
        <taxon>Mollusca</taxon>
        <taxon>Gastropoda</taxon>
        <taxon>Caenogastropoda</taxon>
        <taxon>Architaenioglossa</taxon>
        <taxon>Ampullarioidea</taxon>
        <taxon>Ampullariidae</taxon>
        <taxon>Pomacea</taxon>
    </lineage>
</organism>
<accession>A0A2T7PUT5</accession>
<sequence>MPAKTAAITFQPTIPNLGPPKVGHTYLQESTALEYWLNSEVLERVKFDYLFSLNGMSGVDDILELMWAERGPSLCFFSGHSVKHPRADADVGKTSG</sequence>
<dbReference type="AlphaFoldDB" id="A0A2T7PUT5"/>
<keyword evidence="2" id="KW-1185">Reference proteome</keyword>